<reference evidence="2 3" key="1">
    <citation type="submission" date="2014-07" db="EMBL/GenBank/DDBJ databases">
        <title>Genome Sequence of Rhodococcus opacus Strain R7, a Biodegrader of Mono- and Polycyclic Aromatic Hydrocarbons.</title>
        <authorList>
            <person name="Di Gennaro P."/>
            <person name="Zampolli J."/>
            <person name="Presti I."/>
            <person name="Cappelletti M."/>
            <person name="D'Ursi P."/>
            <person name="Orro A."/>
            <person name="Mezzelani A."/>
            <person name="Milanesi L."/>
        </authorList>
    </citation>
    <scope>NUCLEOTIDE SEQUENCE [LARGE SCALE GENOMIC DNA]</scope>
    <source>
        <strain evidence="2 3">R7</strain>
        <plasmid evidence="2">pPDG3</plasmid>
    </source>
</reference>
<feature type="transmembrane region" description="Helical" evidence="1">
    <location>
        <begin position="364"/>
        <end position="382"/>
    </location>
</feature>
<dbReference type="EMBL" id="CP008950">
    <property type="protein sequence ID" value="AII11325.1"/>
    <property type="molecule type" value="Genomic_DNA"/>
</dbReference>
<gene>
    <name evidence="2" type="ORF">EP51_45745</name>
</gene>
<proteinExistence type="predicted"/>
<keyword evidence="1" id="KW-1133">Transmembrane helix</keyword>
<evidence type="ECO:0000256" key="1">
    <source>
        <dbReference type="SAM" id="Phobius"/>
    </source>
</evidence>
<dbReference type="AlphaFoldDB" id="A0A076EZG2"/>
<sequence>MDDIAADLPEDFDRVRLKAMSPIPSVVVLLATFTLSDVSANALNDELNTNRYLRIDTVGRGLRRHTAFHRKQAAIVQERTRVREAASQWVARVFPGTMITDFKKASLPAIEVITTKLAAPFTRPQLPDVPVEEISSRLEDYRYLLSIDVEGDAYTGSSTPDWKIATSFRPDDDPWTIVCGHKLTVDESSRDGVTFGGPYTDDHFIENRFGGLMVRWAIKCLIECYEGTIAQLRDDLARNPTRENSRWNFIKQVGQNALRTETIDSLERASKLLSNTIFDATIVSNEVGKWVSNDRRWTYELDEYKQIHDWGDGQVDEIFFDKMLRTSLEDRSEWFGETIPLLRSELELRASIESTAANFRLQQIAMVLAIIAIFISVVAIAMPS</sequence>
<evidence type="ECO:0000313" key="3">
    <source>
        <dbReference type="Proteomes" id="UP000028488"/>
    </source>
</evidence>
<geneLocation type="plasmid" evidence="2 3">
    <name>pPDG3</name>
</geneLocation>
<protein>
    <submittedName>
        <fullName evidence="2">Uncharacterized protein</fullName>
    </submittedName>
</protein>
<organism evidence="2 3">
    <name type="scientific">Rhodococcus opacus</name>
    <name type="common">Nocardia opaca</name>
    <dbReference type="NCBI Taxonomy" id="37919"/>
    <lineage>
        <taxon>Bacteria</taxon>
        <taxon>Bacillati</taxon>
        <taxon>Actinomycetota</taxon>
        <taxon>Actinomycetes</taxon>
        <taxon>Mycobacteriales</taxon>
        <taxon>Nocardiaceae</taxon>
        <taxon>Rhodococcus</taxon>
    </lineage>
</organism>
<keyword evidence="1" id="KW-0472">Membrane</keyword>
<keyword evidence="1" id="KW-0812">Transmembrane</keyword>
<keyword evidence="2" id="KW-0614">Plasmid</keyword>
<accession>A0A076EZG2</accession>
<dbReference type="Proteomes" id="UP000028488">
    <property type="component" value="Plasmid pPDG3"/>
</dbReference>
<name>A0A076EZG2_RHOOP</name>
<evidence type="ECO:0000313" key="2">
    <source>
        <dbReference type="EMBL" id="AII11325.1"/>
    </source>
</evidence>